<sequence length="1562" mass="171558">MDVTRNAELQKQKEEQQQKEQQEQRQQEALALLSLHEKYSPPNCKYHPLPSSLNSFGFVSYNGELLINDVFGLPGISEVEEQLIAFFIPDSVEEGRSLLSVSVDIHRDNFVEFKHLELYRYKRTEHPPVLFNHTSGNASAVAARRRTAVQTATIMEGAGGAKTRAMLSALLTGAERDSVFYLIIAVSPVSGHPPLGPEDIASRHLLPCHPLRLDLALVPYTRMHFHMPTSCPPASFLPSAAPEVTLDDEGLTFSGSPEKPFVLNFAGEESWKPFSRAVFQTSIRVPPRLHRFVRFFMKASFRFISGPFQLMLELFDEESPPDASATAPECALGCLGGTPTFNGQLFDHAMPTGYVYKIWLLAGDPMYFEDRNTQCMEFDFEYSVKFESRMTPFEVTAHSWMCPYARLPGLIVQLKHDTEDTIMSDELGVVKMHAIDMRDWFGFPPDELDAMTHTTRLILQQPRCQRPQNRSTESAAQKTPPSLSSPRFIVSSQPRKGTDGVSRQAACDALEPGTYWVSSASSRSALLQESCHEREGRGDACSLGFLGNRRWCFEWSPCLRTFLHLAILGDYTALDILAVLKKEGSSDNGPSHLLAFAQSYQHFVGPLDPGRYEMELLAMNPQTTDVSKTERHCAPLAIDARLQRRPLEDHLPSRQQWLCARERPFLPKQMHVTEDVQFVLDTKYGIPASGHHFMTLSVPRRSLLKLAVSVPQGSAPHLVVYPEGQPANILAEAYGDLFMEAESAGRYVIRFSFTPPGGSAAACPVAHFHFVAAPTSLVPVCPWARGTQENLSTEQLRQAALAAFSSTFDASMFLPKQLGSDGVEVSRPHDIWLSPSLHPEFPFTAPGASSSLRVEVILQPPWLPLRLELHRKDDVGLRRTAHAVSEYTEGRILLLSRDLPGGDYVLKFVIYDQLGENNAALLNAVRAELLEVPDLLPIEPPPKTLNARGWLAHPDVPIYATSIFAFHTEQQQQMQQLLPAGSAARTTLHVSKPTAFRIAAEPAVASDAQLKIRVLPESAALASSNTSGSSGEAMLALPSTGVIAEASENNLFAFLQPGSYHVVFEGTEPFLTTIGLMSIDALHAALPGPSSGSSGGGPSCSSTLPSVTLPSPLPPSFESEDFFFSVDYAAAKESGELLSVPLHLTSPSVIYAEAGSNFVVDFVRVGIEVVEGLWLGEQRGRQNSLKLLLDAGEHALRVRLEKEAFNDQAVRDGLLNDAKASRCLQFSLHISVHSLTKMEDRAANFLEECSAFGALPLPADLNTPNGGSSTLGSELLLKVGTFLEDQTRSMSIVLQDDASQNVDALYDWTVGGGHRERIYRLKPAAESSVYHLVLLGDGHGCQLFDLFIQSIPVNELDQMSDCKAFGSTPPPVTPTEFFKPAVVEAAAFLSTKQTGASGSPQQVLSPLQALVQHQEGFLKAIEFEVSEPSFVLAEVGFNFMGSHVEMDLITADSEQTVASGELDFLNSADSPINARQWIATHVDPGHFILRVADDHFPQQFLHHADRCFPFQFFFHIHALNDKGLQPSVVAVHPDPSVPIKAGQDLLVGNCGPSLPREAVHVP</sequence>
<dbReference type="Proteomes" id="UP000515125">
    <property type="component" value="Unplaced"/>
</dbReference>
<feature type="compositionally biased region" description="Basic and acidic residues" evidence="1">
    <location>
        <begin position="8"/>
        <end position="26"/>
    </location>
</feature>
<organism evidence="2 3">
    <name type="scientific">Cyclospora cayetanensis</name>
    <dbReference type="NCBI Taxonomy" id="88456"/>
    <lineage>
        <taxon>Eukaryota</taxon>
        <taxon>Sar</taxon>
        <taxon>Alveolata</taxon>
        <taxon>Apicomplexa</taxon>
        <taxon>Conoidasida</taxon>
        <taxon>Coccidia</taxon>
        <taxon>Eucoccidiorida</taxon>
        <taxon>Eimeriorina</taxon>
        <taxon>Eimeriidae</taxon>
        <taxon>Cyclospora</taxon>
    </lineage>
</organism>
<evidence type="ECO:0000313" key="3">
    <source>
        <dbReference type="RefSeq" id="XP_026190358.1"/>
    </source>
</evidence>
<keyword evidence="2" id="KW-1185">Reference proteome</keyword>
<evidence type="ECO:0000256" key="1">
    <source>
        <dbReference type="SAM" id="MobiDB-lite"/>
    </source>
</evidence>
<feature type="compositionally biased region" description="Polar residues" evidence="1">
    <location>
        <begin position="461"/>
        <end position="495"/>
    </location>
</feature>
<feature type="region of interest" description="Disordered" evidence="1">
    <location>
        <begin position="1"/>
        <end position="26"/>
    </location>
</feature>
<gene>
    <name evidence="3" type="primary">LOC113146624</name>
</gene>
<proteinExistence type="predicted"/>
<dbReference type="GeneID" id="113146624"/>
<evidence type="ECO:0000313" key="2">
    <source>
        <dbReference type="Proteomes" id="UP000515125"/>
    </source>
</evidence>
<dbReference type="OrthoDB" id="405933at2759"/>
<accession>A0A6P6RRC7</accession>
<name>A0A6P6RRC7_9EIME</name>
<reference evidence="3" key="1">
    <citation type="submission" date="2025-08" db="UniProtKB">
        <authorList>
            <consortium name="RefSeq"/>
        </authorList>
    </citation>
    <scope>IDENTIFICATION</scope>
</reference>
<dbReference type="RefSeq" id="XP_026190358.1">
    <property type="nucleotide sequence ID" value="XM_026334573.1"/>
</dbReference>
<protein>
    <submittedName>
        <fullName evidence="3">Uncharacterized protein LOC113146624</fullName>
    </submittedName>
</protein>
<feature type="region of interest" description="Disordered" evidence="1">
    <location>
        <begin position="1088"/>
        <end position="1107"/>
    </location>
</feature>
<feature type="region of interest" description="Disordered" evidence="1">
    <location>
        <begin position="461"/>
        <end position="502"/>
    </location>
</feature>